<feature type="domain" description="SGNH hydrolase-type esterase" evidence="2">
    <location>
        <begin position="43"/>
        <end position="205"/>
    </location>
</feature>
<feature type="signal peptide" evidence="1">
    <location>
        <begin position="1"/>
        <end position="19"/>
    </location>
</feature>
<dbReference type="PANTHER" id="PTHR30383:SF5">
    <property type="entry name" value="SGNH HYDROLASE-TYPE ESTERASE DOMAIN-CONTAINING PROTEIN"/>
    <property type="match status" value="1"/>
</dbReference>
<dbReference type="Gene3D" id="3.40.50.1110">
    <property type="entry name" value="SGNH hydrolase"/>
    <property type="match status" value="1"/>
</dbReference>
<dbReference type="AlphaFoldDB" id="A0A1Y3QZT7"/>
<keyword evidence="1" id="KW-0732">Signal</keyword>
<dbReference type="eggNOG" id="COG2755">
    <property type="taxonomic scope" value="Bacteria"/>
</dbReference>
<dbReference type="PANTHER" id="PTHR30383">
    <property type="entry name" value="THIOESTERASE 1/PROTEASE 1/LYSOPHOSPHOLIPASE L1"/>
    <property type="match status" value="1"/>
</dbReference>
<dbReference type="Pfam" id="PF13472">
    <property type="entry name" value="Lipase_GDSL_2"/>
    <property type="match status" value="1"/>
</dbReference>
<dbReference type="InterPro" id="IPR036514">
    <property type="entry name" value="SGNH_hydro_sf"/>
</dbReference>
<name>A0A1Y3QZT7_9BACT</name>
<dbReference type="InterPro" id="IPR051532">
    <property type="entry name" value="Ester_Hydrolysis_Enzymes"/>
</dbReference>
<comment type="caution">
    <text evidence="3">The sequence shown here is derived from an EMBL/GenBank/DDBJ whole genome shotgun (WGS) entry which is preliminary data.</text>
</comment>
<accession>A0A1Y3QZT7</accession>
<dbReference type="RefSeq" id="WP_018696772.1">
    <property type="nucleotide sequence ID" value="NZ_AP025562.1"/>
</dbReference>
<evidence type="ECO:0000313" key="3">
    <source>
        <dbReference type="EMBL" id="OUN05183.1"/>
    </source>
</evidence>
<dbReference type="InterPro" id="IPR013830">
    <property type="entry name" value="SGNH_hydro"/>
</dbReference>
<organism evidence="3 4">
    <name type="scientific">Alistipes onderdonkii</name>
    <dbReference type="NCBI Taxonomy" id="328813"/>
    <lineage>
        <taxon>Bacteria</taxon>
        <taxon>Pseudomonadati</taxon>
        <taxon>Bacteroidota</taxon>
        <taxon>Bacteroidia</taxon>
        <taxon>Bacteroidales</taxon>
        <taxon>Rikenellaceae</taxon>
        <taxon>Alistipes</taxon>
    </lineage>
</organism>
<evidence type="ECO:0000313" key="4">
    <source>
        <dbReference type="Proteomes" id="UP000195772"/>
    </source>
</evidence>
<evidence type="ECO:0000256" key="1">
    <source>
        <dbReference type="SAM" id="SignalP"/>
    </source>
</evidence>
<dbReference type="EMBL" id="NFHB01000001">
    <property type="protein sequence ID" value="OUN05183.1"/>
    <property type="molecule type" value="Genomic_DNA"/>
</dbReference>
<evidence type="ECO:0000259" key="2">
    <source>
        <dbReference type="Pfam" id="PF13472"/>
    </source>
</evidence>
<protein>
    <submittedName>
        <fullName evidence="3">GDSL family lipase</fullName>
    </submittedName>
</protein>
<proteinExistence type="predicted"/>
<dbReference type="GO" id="GO:0004622">
    <property type="term" value="F:phosphatidylcholine lysophospholipase activity"/>
    <property type="evidence" value="ECO:0007669"/>
    <property type="project" value="TreeGrafter"/>
</dbReference>
<dbReference type="OrthoDB" id="9805821at2"/>
<feature type="chain" id="PRO_5010987063" evidence="1">
    <location>
        <begin position="20"/>
        <end position="217"/>
    </location>
</feature>
<reference evidence="4" key="1">
    <citation type="submission" date="2017-04" db="EMBL/GenBank/DDBJ databases">
        <title>Function of individual gut microbiota members based on whole genome sequencing of pure cultures obtained from chicken caecum.</title>
        <authorList>
            <person name="Medvecky M."/>
            <person name="Cejkova D."/>
            <person name="Polansky O."/>
            <person name="Karasova D."/>
            <person name="Kubasova T."/>
            <person name="Cizek A."/>
            <person name="Rychlik I."/>
        </authorList>
    </citation>
    <scope>NUCLEOTIDE SEQUENCE [LARGE SCALE GENOMIC DNA]</scope>
    <source>
        <strain evidence="4">An90</strain>
    </source>
</reference>
<gene>
    <name evidence="3" type="ORF">B5G41_02535</name>
</gene>
<sequence>MKKVILLAAALFVAVASFAQNEYNYQKRSLFEQLPIRGNDIVFLGNSITDGCEWAELFNNRHIKNRGISADRSGWLLDRLDPIVNGHPKKLFLMIGTNDLAAGVSPEEVAANIGKLLDRFAEESPWTKIYVQSILPVNGVDTKAKAKNHWKKGAEIIEANKLIEALCEGRKNVLYIDVYSALVDQKGMLDKRYTNDGLHLMGEGYLAWKEVIEKYVK</sequence>
<dbReference type="Proteomes" id="UP000195772">
    <property type="component" value="Unassembled WGS sequence"/>
</dbReference>
<dbReference type="SUPFAM" id="SSF52266">
    <property type="entry name" value="SGNH hydrolase"/>
    <property type="match status" value="1"/>
</dbReference>